<evidence type="ECO:0000313" key="2">
    <source>
        <dbReference type="EMBL" id="KAF1915758.1"/>
    </source>
</evidence>
<gene>
    <name evidence="2" type="ORF">BDU57DRAFT_556154</name>
</gene>
<feature type="region of interest" description="Disordered" evidence="1">
    <location>
        <begin position="49"/>
        <end position="90"/>
    </location>
</feature>
<evidence type="ECO:0000256" key="1">
    <source>
        <dbReference type="SAM" id="MobiDB-lite"/>
    </source>
</evidence>
<name>A0A6A5QLI2_AMPQU</name>
<protein>
    <submittedName>
        <fullName evidence="2">Uncharacterized protein</fullName>
    </submittedName>
</protein>
<dbReference type="Proteomes" id="UP000800096">
    <property type="component" value="Unassembled WGS sequence"/>
</dbReference>
<feature type="region of interest" description="Disordered" evidence="1">
    <location>
        <begin position="1"/>
        <end position="28"/>
    </location>
</feature>
<feature type="compositionally biased region" description="Low complexity" evidence="1">
    <location>
        <begin position="54"/>
        <end position="90"/>
    </location>
</feature>
<sequence length="193" mass="20710">MSPGINRARRPIPLRLISAQPTQQNNDNQNDALQQRALELFEHSAETTITLIRTPSPRSTSFTSLSPQTRHSTTSRSASTTTTSAAKSSSPTRTVFVTIASVPNATAGERETSQPSTKTIFLSAVPQTMLATSSALSIGTGLTGAAHSGTSIKRPADAGFALLVILILVMRRRKQKTKSDAQVSVRWIAPWLL</sequence>
<reference evidence="2" key="1">
    <citation type="journal article" date="2020" name="Stud. Mycol.">
        <title>101 Dothideomycetes genomes: a test case for predicting lifestyles and emergence of pathogens.</title>
        <authorList>
            <person name="Haridas S."/>
            <person name="Albert R."/>
            <person name="Binder M."/>
            <person name="Bloem J."/>
            <person name="Labutti K."/>
            <person name="Salamov A."/>
            <person name="Andreopoulos B."/>
            <person name="Baker S."/>
            <person name="Barry K."/>
            <person name="Bills G."/>
            <person name="Bluhm B."/>
            <person name="Cannon C."/>
            <person name="Castanera R."/>
            <person name="Culley D."/>
            <person name="Daum C."/>
            <person name="Ezra D."/>
            <person name="Gonzalez J."/>
            <person name="Henrissat B."/>
            <person name="Kuo A."/>
            <person name="Liang C."/>
            <person name="Lipzen A."/>
            <person name="Lutzoni F."/>
            <person name="Magnuson J."/>
            <person name="Mondo S."/>
            <person name="Nolan M."/>
            <person name="Ohm R."/>
            <person name="Pangilinan J."/>
            <person name="Park H.-J."/>
            <person name="Ramirez L."/>
            <person name="Alfaro M."/>
            <person name="Sun H."/>
            <person name="Tritt A."/>
            <person name="Yoshinaga Y."/>
            <person name="Zwiers L.-H."/>
            <person name="Turgeon B."/>
            <person name="Goodwin S."/>
            <person name="Spatafora J."/>
            <person name="Crous P."/>
            <person name="Grigoriev I."/>
        </authorList>
    </citation>
    <scope>NUCLEOTIDE SEQUENCE</scope>
    <source>
        <strain evidence="2">HMLAC05119</strain>
    </source>
</reference>
<keyword evidence="3" id="KW-1185">Reference proteome</keyword>
<proteinExistence type="predicted"/>
<dbReference type="AlphaFoldDB" id="A0A6A5QLI2"/>
<dbReference type="EMBL" id="ML979135">
    <property type="protein sequence ID" value="KAF1915758.1"/>
    <property type="molecule type" value="Genomic_DNA"/>
</dbReference>
<evidence type="ECO:0000313" key="3">
    <source>
        <dbReference type="Proteomes" id="UP000800096"/>
    </source>
</evidence>
<organism evidence="2 3">
    <name type="scientific">Ampelomyces quisqualis</name>
    <name type="common">Powdery mildew agent</name>
    <dbReference type="NCBI Taxonomy" id="50730"/>
    <lineage>
        <taxon>Eukaryota</taxon>
        <taxon>Fungi</taxon>
        <taxon>Dikarya</taxon>
        <taxon>Ascomycota</taxon>
        <taxon>Pezizomycotina</taxon>
        <taxon>Dothideomycetes</taxon>
        <taxon>Pleosporomycetidae</taxon>
        <taxon>Pleosporales</taxon>
        <taxon>Pleosporineae</taxon>
        <taxon>Phaeosphaeriaceae</taxon>
        <taxon>Ampelomyces</taxon>
    </lineage>
</organism>
<dbReference type="OrthoDB" id="10621491at2759"/>
<accession>A0A6A5QLI2</accession>